<dbReference type="OrthoDB" id="2973066at2"/>
<dbReference type="Proteomes" id="UP000315711">
    <property type="component" value="Unassembled WGS sequence"/>
</dbReference>
<protein>
    <submittedName>
        <fullName evidence="1">Uncharacterized protein</fullName>
    </submittedName>
</protein>
<keyword evidence="2" id="KW-1185">Reference proteome</keyword>
<name>A0A562QQA3_9BACI</name>
<evidence type="ECO:0000313" key="2">
    <source>
        <dbReference type="Proteomes" id="UP000315711"/>
    </source>
</evidence>
<dbReference type="EMBL" id="VLKZ01000002">
    <property type="protein sequence ID" value="TWI58929.1"/>
    <property type="molecule type" value="Genomic_DNA"/>
</dbReference>
<dbReference type="AlphaFoldDB" id="A0A562QQA3"/>
<proteinExistence type="predicted"/>
<gene>
    <name evidence="1" type="ORF">IQ10_00637</name>
</gene>
<comment type="caution">
    <text evidence="1">The sequence shown here is derived from an EMBL/GenBank/DDBJ whole genome shotgun (WGS) entry which is preliminary data.</text>
</comment>
<accession>A0A562QQA3</accession>
<evidence type="ECO:0000313" key="1">
    <source>
        <dbReference type="EMBL" id="TWI58929.1"/>
    </source>
</evidence>
<organism evidence="1 2">
    <name type="scientific">Halalkalibacter nanhaiisediminis</name>
    <dbReference type="NCBI Taxonomy" id="688079"/>
    <lineage>
        <taxon>Bacteria</taxon>
        <taxon>Bacillati</taxon>
        <taxon>Bacillota</taxon>
        <taxon>Bacilli</taxon>
        <taxon>Bacillales</taxon>
        <taxon>Bacillaceae</taxon>
        <taxon>Halalkalibacter</taxon>
    </lineage>
</organism>
<sequence>MTKEQLIRELQEKGMTEMLELIEDAETGHLQELELVESIGLVYGRELNEALLNVLKELGVTLIYVTEEDE</sequence>
<dbReference type="RefSeq" id="WP_144449032.1">
    <property type="nucleotide sequence ID" value="NZ_VLKZ01000002.1"/>
</dbReference>
<reference evidence="1 2" key="1">
    <citation type="journal article" date="2015" name="Stand. Genomic Sci.">
        <title>Genomic Encyclopedia of Bacterial and Archaeal Type Strains, Phase III: the genomes of soil and plant-associated and newly described type strains.</title>
        <authorList>
            <person name="Whitman W.B."/>
            <person name="Woyke T."/>
            <person name="Klenk H.P."/>
            <person name="Zhou Y."/>
            <person name="Lilburn T.G."/>
            <person name="Beck B.J."/>
            <person name="De Vos P."/>
            <person name="Vandamme P."/>
            <person name="Eisen J.A."/>
            <person name="Garrity G."/>
            <person name="Hugenholtz P."/>
            <person name="Kyrpides N.C."/>
        </authorList>
    </citation>
    <scope>NUCLEOTIDE SEQUENCE [LARGE SCALE GENOMIC DNA]</scope>
    <source>
        <strain evidence="1 2">CGMCC 1.10116</strain>
    </source>
</reference>